<evidence type="ECO:0000313" key="2">
    <source>
        <dbReference type="Proteomes" id="UP001558535"/>
    </source>
</evidence>
<sequence>MSKANPEKPDGLSASDWEILAQGLNALLRERTVAYQIAVSIAVARGFVRPEVGDFGLPDILRLSRAI</sequence>
<proteinExistence type="predicted"/>
<dbReference type="EMBL" id="JBFPKE010000018">
    <property type="protein sequence ID" value="MEX3753802.1"/>
    <property type="molecule type" value="Genomic_DNA"/>
</dbReference>
<protein>
    <submittedName>
        <fullName evidence="1">Uncharacterized protein</fullName>
    </submittedName>
</protein>
<name>A0ABV3WKU3_9BURK</name>
<comment type="caution">
    <text evidence="1">The sequence shown here is derived from an EMBL/GenBank/DDBJ whole genome shotgun (WGS) entry which is preliminary data.</text>
</comment>
<accession>A0ABV3WKU3</accession>
<dbReference type="RefSeq" id="WP_368580644.1">
    <property type="nucleotide sequence ID" value="NZ_JBFPKC010000030.1"/>
</dbReference>
<evidence type="ECO:0000313" key="1">
    <source>
        <dbReference type="EMBL" id="MEX3753802.1"/>
    </source>
</evidence>
<reference evidence="1 2" key="1">
    <citation type="submission" date="2024-07" db="EMBL/GenBank/DDBJ databases">
        <title>A survey of Mimosa microsymbionts across Brazilian biomes reveals a high diversity of Paraburkholderia nodulating endemic species, but also that Cupriavidus is common as a symbiont of widespread species.</title>
        <authorList>
            <person name="Rouws L."/>
            <person name="Barauna A."/>
            <person name="Beukes C."/>
            <person name="Rouws J.R.C."/>
            <person name="De Faria S.M."/>
            <person name="Gross E."/>
            <person name="Bueno Dos Reis Junior F."/>
            <person name="Simon M.F."/>
            <person name="Maluk M."/>
            <person name="Odee D.W."/>
            <person name="Kenicer G."/>
            <person name="Young J.P.W."/>
            <person name="Reis V.M."/>
            <person name="Zilli J."/>
            <person name="James E.K."/>
        </authorList>
    </citation>
    <scope>NUCLEOTIDE SEQUENCE [LARGE SCALE GENOMIC DNA]</scope>
    <source>
        <strain evidence="1 2">BR14375</strain>
    </source>
</reference>
<gene>
    <name evidence="1" type="ORF">AB3X84_27810</name>
</gene>
<keyword evidence="2" id="KW-1185">Reference proteome</keyword>
<dbReference type="Proteomes" id="UP001558535">
    <property type="component" value="Unassembled WGS sequence"/>
</dbReference>
<organism evidence="1 2">
    <name type="scientific">Paraburkholderia phenoliruptrix</name>
    <dbReference type="NCBI Taxonomy" id="252970"/>
    <lineage>
        <taxon>Bacteria</taxon>
        <taxon>Pseudomonadati</taxon>
        <taxon>Pseudomonadota</taxon>
        <taxon>Betaproteobacteria</taxon>
        <taxon>Burkholderiales</taxon>
        <taxon>Burkholderiaceae</taxon>
        <taxon>Paraburkholderia</taxon>
    </lineage>
</organism>